<feature type="coiled-coil region" evidence="1">
    <location>
        <begin position="22"/>
        <end position="67"/>
    </location>
</feature>
<gene>
    <name evidence="2" type="ORF">HMPREF1544_11133</name>
</gene>
<sequence length="112" mass="12319">MAHNNNKSKASEKADEVENTIREGASEAAKAVDKKLDNANEDFDRAAQRAEEEVNKLKAELADLKRRAGPKIQEAENYLTSPAAISFYKGLVTGVAIVLAYKKYVSTSSPRY</sequence>
<name>S2IXY3_MUCC1</name>
<dbReference type="OrthoDB" id="2276649at2759"/>
<proteinExistence type="predicted"/>
<evidence type="ECO:0000313" key="3">
    <source>
        <dbReference type="Proteomes" id="UP000014254"/>
    </source>
</evidence>
<dbReference type="Proteomes" id="UP000014254">
    <property type="component" value="Unassembled WGS sequence"/>
</dbReference>
<accession>S2IXY3</accession>
<organism evidence="2 3">
    <name type="scientific">Mucor circinelloides f. circinelloides (strain 1006PhL)</name>
    <name type="common">Mucormycosis agent</name>
    <name type="synonym">Calyptromyces circinelloides</name>
    <dbReference type="NCBI Taxonomy" id="1220926"/>
    <lineage>
        <taxon>Eukaryota</taxon>
        <taxon>Fungi</taxon>
        <taxon>Fungi incertae sedis</taxon>
        <taxon>Mucoromycota</taxon>
        <taxon>Mucoromycotina</taxon>
        <taxon>Mucoromycetes</taxon>
        <taxon>Mucorales</taxon>
        <taxon>Mucorineae</taxon>
        <taxon>Mucoraceae</taxon>
        <taxon>Mucor</taxon>
    </lineage>
</organism>
<dbReference type="VEuPathDB" id="FungiDB:HMPREF1544_11133"/>
<protein>
    <submittedName>
        <fullName evidence="2">Uncharacterized protein</fullName>
    </submittedName>
</protein>
<dbReference type="InParanoid" id="S2IXY3"/>
<dbReference type="eggNOG" id="ENOG502RB2C">
    <property type="taxonomic scope" value="Eukaryota"/>
</dbReference>
<keyword evidence="3" id="KW-1185">Reference proteome</keyword>
<keyword evidence="1" id="KW-0175">Coiled coil</keyword>
<evidence type="ECO:0000313" key="2">
    <source>
        <dbReference type="EMBL" id="EPB82134.1"/>
    </source>
</evidence>
<dbReference type="EMBL" id="KE124129">
    <property type="protein sequence ID" value="EPB82134.1"/>
    <property type="molecule type" value="Genomic_DNA"/>
</dbReference>
<reference evidence="3" key="1">
    <citation type="submission" date="2013-05" db="EMBL/GenBank/DDBJ databases">
        <title>The Genome sequence of Mucor circinelloides f. circinelloides 1006PhL.</title>
        <authorList>
            <consortium name="The Broad Institute Genomics Platform"/>
            <person name="Cuomo C."/>
            <person name="Earl A."/>
            <person name="Findley K."/>
            <person name="Lee S.C."/>
            <person name="Walker B."/>
            <person name="Young S."/>
            <person name="Zeng Q."/>
            <person name="Gargeya S."/>
            <person name="Fitzgerald M."/>
            <person name="Haas B."/>
            <person name="Abouelleil A."/>
            <person name="Allen A.W."/>
            <person name="Alvarado L."/>
            <person name="Arachchi H.M."/>
            <person name="Berlin A.M."/>
            <person name="Chapman S.B."/>
            <person name="Gainer-Dewar J."/>
            <person name="Goldberg J."/>
            <person name="Griggs A."/>
            <person name="Gujja S."/>
            <person name="Hansen M."/>
            <person name="Howarth C."/>
            <person name="Imamovic A."/>
            <person name="Ireland A."/>
            <person name="Larimer J."/>
            <person name="McCowan C."/>
            <person name="Murphy C."/>
            <person name="Pearson M."/>
            <person name="Poon T.W."/>
            <person name="Priest M."/>
            <person name="Roberts A."/>
            <person name="Saif S."/>
            <person name="Shea T."/>
            <person name="Sisk P."/>
            <person name="Sykes S."/>
            <person name="Wortman J."/>
            <person name="Nusbaum C."/>
            <person name="Birren B."/>
        </authorList>
    </citation>
    <scope>NUCLEOTIDE SEQUENCE [LARGE SCALE GENOMIC DNA]</scope>
    <source>
        <strain evidence="3">1006PhL</strain>
    </source>
</reference>
<dbReference type="AlphaFoldDB" id="S2IXY3"/>
<evidence type="ECO:0000256" key="1">
    <source>
        <dbReference type="SAM" id="Coils"/>
    </source>
</evidence>